<dbReference type="PIRSF" id="PIRSF007892">
    <property type="entry name" value="NAGS_fungal"/>
    <property type="match status" value="1"/>
</dbReference>
<organism evidence="18 19">
    <name type="scientific">Patellaria atrata CBS 101060</name>
    <dbReference type="NCBI Taxonomy" id="1346257"/>
    <lineage>
        <taxon>Eukaryota</taxon>
        <taxon>Fungi</taxon>
        <taxon>Dikarya</taxon>
        <taxon>Ascomycota</taxon>
        <taxon>Pezizomycotina</taxon>
        <taxon>Dothideomycetes</taxon>
        <taxon>Dothideomycetes incertae sedis</taxon>
        <taxon>Patellariales</taxon>
        <taxon>Patellariaceae</taxon>
        <taxon>Patellaria</taxon>
    </lineage>
</organism>
<reference evidence="18" key="1">
    <citation type="journal article" date="2020" name="Stud. Mycol.">
        <title>101 Dothideomycetes genomes: a test case for predicting lifestyles and emergence of pathogens.</title>
        <authorList>
            <person name="Haridas S."/>
            <person name="Albert R."/>
            <person name="Binder M."/>
            <person name="Bloem J."/>
            <person name="Labutti K."/>
            <person name="Salamov A."/>
            <person name="Andreopoulos B."/>
            <person name="Baker S."/>
            <person name="Barry K."/>
            <person name="Bills G."/>
            <person name="Bluhm B."/>
            <person name="Cannon C."/>
            <person name="Castanera R."/>
            <person name="Culley D."/>
            <person name="Daum C."/>
            <person name="Ezra D."/>
            <person name="Gonzalez J."/>
            <person name="Henrissat B."/>
            <person name="Kuo A."/>
            <person name="Liang C."/>
            <person name="Lipzen A."/>
            <person name="Lutzoni F."/>
            <person name="Magnuson J."/>
            <person name="Mondo S."/>
            <person name="Nolan M."/>
            <person name="Ohm R."/>
            <person name="Pangilinan J."/>
            <person name="Park H.-J."/>
            <person name="Ramirez L."/>
            <person name="Alfaro M."/>
            <person name="Sun H."/>
            <person name="Tritt A."/>
            <person name="Yoshinaga Y."/>
            <person name="Zwiers L.-H."/>
            <person name="Turgeon B."/>
            <person name="Goodwin S."/>
            <person name="Spatafora J."/>
            <person name="Crous P."/>
            <person name="Grigoriev I."/>
        </authorList>
    </citation>
    <scope>NUCLEOTIDE SEQUENCE</scope>
    <source>
        <strain evidence="18">CBS 101060</strain>
    </source>
</reference>
<comment type="function">
    <text evidence="1 15">N-acetylglutamate synthase involved in arginine biosynthesis.</text>
</comment>
<evidence type="ECO:0000313" key="19">
    <source>
        <dbReference type="Proteomes" id="UP000799429"/>
    </source>
</evidence>
<evidence type="ECO:0000256" key="2">
    <source>
        <dbReference type="ARBA" id="ARBA00004173"/>
    </source>
</evidence>
<dbReference type="PANTHER" id="PTHR23342:SF4">
    <property type="entry name" value="AMINO-ACID ACETYLTRANSFERASE, MITOCHONDRIAL"/>
    <property type="match status" value="1"/>
</dbReference>
<evidence type="ECO:0000259" key="17">
    <source>
        <dbReference type="PROSITE" id="PS51731"/>
    </source>
</evidence>
<dbReference type="InterPro" id="IPR011190">
    <property type="entry name" value="GlcNAc_Synth_fun"/>
</dbReference>
<evidence type="ECO:0000256" key="12">
    <source>
        <dbReference type="ARBA" id="ARBA00030346"/>
    </source>
</evidence>
<keyword evidence="10 15" id="KW-0496">Mitochondrion</keyword>
<evidence type="ECO:0000256" key="8">
    <source>
        <dbReference type="ARBA" id="ARBA00022679"/>
    </source>
</evidence>
<sequence length="707" mass="78174">MFQRLTLYRTAKAGPVILHNSLCLLNSSQTRQLWIQSTRIVQDRAPGSQHPTPLQKATGDKKETSDRDFVHAILSASLTKRDVKGYMSRFKNAPAGKKHKEHKDPALRVAPIVNLGDLYGPAKAIAESPKYIPHPDPDLEPPDPDFEPLHLALVKIRAPQTLDDITLEGAALTLSQLARLGLRSVIVVDCDDCDDEYTPDVSEKYFHSWRNTTLDQANRVVSAIDQFHPEGAMVVDHAIEIPPNMQYNTPGLQLKGGLEIQNSKLVSGPLDDGMIPVFAPVGYTSTGAAKRVYPDDIMLALVREFVGITTKVQQEKTEEQIKELLGNPGAFGEETLIDRIIVLDPLGGLPSLDRTDKAHIFVNLEQEYGEVREQLSKLPLHDSTIPDPSSRANRYVKNLDVAQRALALLPASSSALLTTPSEAAISAHAPSLVDPNDEPGVGTRRQKNPLIHNLLTDKPMFSSSLPSSRLPLPTPPPNSPLLDVSTPATFLKKGIPLRIIPDPRKEPWKAPGPNGTSLDLLNDRRFDFERLKYLMEDSFGRPLDVDHYVNRVKGRVAGVIIAGDYEGGAILTWEDPDESAASAKPPRGPVPYLDKFAVLSRSQGGGVADIVFRAMVHQCFPKGVVWRSRQNNPVNKWYFERAAGTWKMPGDKWTVFWTTEGVIPGEVDEDAEGEWTMEDERKAGLWEDYVACCARVVPSWADHKPPD</sequence>
<dbReference type="PROSITE" id="PS51731">
    <property type="entry name" value="GNAT_NAGS"/>
    <property type="match status" value="1"/>
</dbReference>
<comment type="pathway">
    <text evidence="3 15">Amino-acid biosynthesis; L-arginine biosynthesis; N(2)-acetyl-L-ornithine from L-glutamate: step 1/4.</text>
</comment>
<comment type="subcellular location">
    <subcellularLocation>
        <location evidence="2 15">Mitochondrion</location>
    </subcellularLocation>
</comment>
<evidence type="ECO:0000256" key="1">
    <source>
        <dbReference type="ARBA" id="ARBA00002294"/>
    </source>
</evidence>
<comment type="catalytic activity">
    <reaction evidence="14 15">
        <text>L-glutamate + acetyl-CoA = N-acetyl-L-glutamate + CoA + H(+)</text>
        <dbReference type="Rhea" id="RHEA:24292"/>
        <dbReference type="ChEBI" id="CHEBI:15378"/>
        <dbReference type="ChEBI" id="CHEBI:29985"/>
        <dbReference type="ChEBI" id="CHEBI:44337"/>
        <dbReference type="ChEBI" id="CHEBI:57287"/>
        <dbReference type="ChEBI" id="CHEBI:57288"/>
        <dbReference type="EC" id="2.3.1.1"/>
    </reaction>
</comment>
<evidence type="ECO:0000256" key="11">
    <source>
        <dbReference type="ARBA" id="ARBA00023315"/>
    </source>
</evidence>
<dbReference type="FunFam" id="3.40.630.30:FF:000049">
    <property type="entry name" value="Amino-acid acetyltransferase, mitochondrial"/>
    <property type="match status" value="1"/>
</dbReference>
<dbReference type="Pfam" id="PF04768">
    <property type="entry name" value="NAT"/>
    <property type="match status" value="1"/>
</dbReference>
<dbReference type="GO" id="GO:0006592">
    <property type="term" value="P:ornithine biosynthetic process"/>
    <property type="evidence" value="ECO:0007669"/>
    <property type="project" value="TreeGrafter"/>
</dbReference>
<evidence type="ECO:0000256" key="4">
    <source>
        <dbReference type="ARBA" id="ARBA00008694"/>
    </source>
</evidence>
<dbReference type="InterPro" id="IPR006855">
    <property type="entry name" value="Vertebrate-like_GNAT_dom"/>
</dbReference>
<evidence type="ECO:0000256" key="15">
    <source>
        <dbReference type="PIRNR" id="PIRNR007892"/>
    </source>
</evidence>
<keyword evidence="8 15" id="KW-0808">Transferase</keyword>
<dbReference type="EC" id="2.3.1.1" evidence="5 15"/>
<protein>
    <recommendedName>
        <fullName evidence="6 15">Amino-acid acetyltransferase, mitochondrial</fullName>
        <ecNumber evidence="5 15">2.3.1.1</ecNumber>
    </recommendedName>
    <alternativeName>
        <fullName evidence="12 15">Glutamate N-acetyltransferase</fullName>
    </alternativeName>
    <alternativeName>
        <fullName evidence="13 15">N-acetylglutamate synthase</fullName>
    </alternativeName>
</protein>
<feature type="region of interest" description="Disordered" evidence="16">
    <location>
        <begin position="42"/>
        <end position="63"/>
    </location>
</feature>
<dbReference type="EMBL" id="MU006110">
    <property type="protein sequence ID" value="KAF2835286.1"/>
    <property type="molecule type" value="Genomic_DNA"/>
</dbReference>
<dbReference type="Proteomes" id="UP000799429">
    <property type="component" value="Unassembled WGS sequence"/>
</dbReference>
<evidence type="ECO:0000256" key="13">
    <source>
        <dbReference type="ARBA" id="ARBA00033251"/>
    </source>
</evidence>
<evidence type="ECO:0000256" key="9">
    <source>
        <dbReference type="ARBA" id="ARBA00022946"/>
    </source>
</evidence>
<dbReference type="GO" id="GO:0004042">
    <property type="term" value="F:L-glutamate N-acetyltransferase activity"/>
    <property type="evidence" value="ECO:0007669"/>
    <property type="project" value="InterPro"/>
</dbReference>
<accession>A0A9P4VJJ1</accession>
<evidence type="ECO:0000256" key="3">
    <source>
        <dbReference type="ARBA" id="ARBA00004925"/>
    </source>
</evidence>
<proteinExistence type="inferred from homology"/>
<evidence type="ECO:0000313" key="18">
    <source>
        <dbReference type="EMBL" id="KAF2835286.1"/>
    </source>
</evidence>
<dbReference type="GO" id="GO:0006526">
    <property type="term" value="P:L-arginine biosynthetic process"/>
    <property type="evidence" value="ECO:0007669"/>
    <property type="project" value="TreeGrafter"/>
</dbReference>
<keyword evidence="7 15" id="KW-0028">Amino-acid biosynthesis</keyword>
<evidence type="ECO:0000256" key="10">
    <source>
        <dbReference type="ARBA" id="ARBA00023128"/>
    </source>
</evidence>
<comment type="similarity">
    <text evidence="4 15">Belongs to the acetyltransferase family.</text>
</comment>
<gene>
    <name evidence="18" type="ORF">M501DRAFT_999332</name>
</gene>
<evidence type="ECO:0000256" key="6">
    <source>
        <dbReference type="ARBA" id="ARBA00018802"/>
    </source>
</evidence>
<dbReference type="Gene3D" id="3.40.630.30">
    <property type="match status" value="1"/>
</dbReference>
<name>A0A9P4VJJ1_9PEZI</name>
<dbReference type="OrthoDB" id="5585968at2759"/>
<keyword evidence="19" id="KW-1185">Reference proteome</keyword>
<evidence type="ECO:0000256" key="5">
    <source>
        <dbReference type="ARBA" id="ARBA00012697"/>
    </source>
</evidence>
<evidence type="ECO:0000256" key="16">
    <source>
        <dbReference type="SAM" id="MobiDB-lite"/>
    </source>
</evidence>
<dbReference type="AlphaFoldDB" id="A0A9P4VJJ1"/>
<keyword evidence="9" id="KW-0809">Transit peptide</keyword>
<keyword evidence="11 15" id="KW-0012">Acyltransferase</keyword>
<dbReference type="GO" id="GO:0005759">
    <property type="term" value="C:mitochondrial matrix"/>
    <property type="evidence" value="ECO:0007669"/>
    <property type="project" value="TreeGrafter"/>
</dbReference>
<dbReference type="PANTHER" id="PTHR23342">
    <property type="entry name" value="N-ACETYLGLUTAMATE SYNTHASE"/>
    <property type="match status" value="1"/>
</dbReference>
<evidence type="ECO:0000256" key="7">
    <source>
        <dbReference type="ARBA" id="ARBA00022605"/>
    </source>
</evidence>
<evidence type="ECO:0000256" key="14">
    <source>
        <dbReference type="ARBA" id="ARBA00048372"/>
    </source>
</evidence>
<feature type="domain" description="N-acetyltransferase" evidence="17">
    <location>
        <begin position="515"/>
        <end position="681"/>
    </location>
</feature>
<comment type="caution">
    <text evidence="18">The sequence shown here is derived from an EMBL/GenBank/DDBJ whole genome shotgun (WGS) entry which is preliminary data.</text>
</comment>